<feature type="non-terminal residue" evidence="2">
    <location>
        <position position="1"/>
    </location>
</feature>
<comment type="caution">
    <text evidence="2">The sequence shown here is derived from an EMBL/GenBank/DDBJ whole genome shotgun (WGS) entry which is preliminary data.</text>
</comment>
<evidence type="ECO:0008006" key="4">
    <source>
        <dbReference type="Google" id="ProtNLM"/>
    </source>
</evidence>
<name>A0A4Y2DLP9_ARAVE</name>
<evidence type="ECO:0000256" key="1">
    <source>
        <dbReference type="SAM" id="Coils"/>
    </source>
</evidence>
<gene>
    <name evidence="2" type="ORF">AVEN_160809_1</name>
</gene>
<reference evidence="2 3" key="1">
    <citation type="journal article" date="2019" name="Sci. Rep.">
        <title>Orb-weaving spider Araneus ventricosus genome elucidates the spidroin gene catalogue.</title>
        <authorList>
            <person name="Kono N."/>
            <person name="Nakamura H."/>
            <person name="Ohtoshi R."/>
            <person name="Moran D.A.P."/>
            <person name="Shinohara A."/>
            <person name="Yoshida Y."/>
            <person name="Fujiwara M."/>
            <person name="Mori M."/>
            <person name="Tomita M."/>
            <person name="Arakawa K."/>
        </authorList>
    </citation>
    <scope>NUCLEOTIDE SEQUENCE [LARGE SCALE GENOMIC DNA]</scope>
</reference>
<sequence>VKNILEDAAGTVRRAEAQAKDANARADVLLKRLDEDLIPKFESIRAGTVGGLENLTRIIQQARDDTREASRLADSADAKARRVRKLHDMTKLNLKELKDKILLARQKASSVCNLQNSSLQVFALSPLFNLTCFERIAYSE</sequence>
<evidence type="ECO:0000313" key="3">
    <source>
        <dbReference type="Proteomes" id="UP000499080"/>
    </source>
</evidence>
<accession>A0A4Y2DLP9</accession>
<proteinExistence type="predicted"/>
<dbReference type="Proteomes" id="UP000499080">
    <property type="component" value="Unassembled WGS sequence"/>
</dbReference>
<keyword evidence="3" id="KW-1185">Reference proteome</keyword>
<dbReference type="AlphaFoldDB" id="A0A4Y2DLP9"/>
<organism evidence="2 3">
    <name type="scientific">Araneus ventricosus</name>
    <name type="common">Orbweaver spider</name>
    <name type="synonym">Epeira ventricosa</name>
    <dbReference type="NCBI Taxonomy" id="182803"/>
    <lineage>
        <taxon>Eukaryota</taxon>
        <taxon>Metazoa</taxon>
        <taxon>Ecdysozoa</taxon>
        <taxon>Arthropoda</taxon>
        <taxon>Chelicerata</taxon>
        <taxon>Arachnida</taxon>
        <taxon>Araneae</taxon>
        <taxon>Araneomorphae</taxon>
        <taxon>Entelegynae</taxon>
        <taxon>Araneoidea</taxon>
        <taxon>Araneidae</taxon>
        <taxon>Araneus</taxon>
    </lineage>
</organism>
<protein>
    <recommendedName>
        <fullName evidence="4">Laminin subunit alpha-2</fullName>
    </recommendedName>
</protein>
<evidence type="ECO:0000313" key="2">
    <source>
        <dbReference type="EMBL" id="GBM16555.1"/>
    </source>
</evidence>
<keyword evidence="1" id="KW-0175">Coiled coil</keyword>
<dbReference type="EMBL" id="BGPR01089753">
    <property type="protein sequence ID" value="GBM16555.1"/>
    <property type="molecule type" value="Genomic_DNA"/>
</dbReference>
<feature type="coiled-coil region" evidence="1">
    <location>
        <begin position="5"/>
        <end position="72"/>
    </location>
</feature>